<reference evidence="2 3" key="1">
    <citation type="journal article" date="2008" name="Nature">
        <title>The genome of Laccaria bicolor provides insights into mycorrhizal symbiosis.</title>
        <authorList>
            <person name="Martin F."/>
            <person name="Aerts A."/>
            <person name="Ahren D."/>
            <person name="Brun A."/>
            <person name="Danchin E.G.J."/>
            <person name="Duchaussoy F."/>
            <person name="Gibon J."/>
            <person name="Kohler A."/>
            <person name="Lindquist E."/>
            <person name="Pereda V."/>
            <person name="Salamov A."/>
            <person name="Shapiro H.J."/>
            <person name="Wuyts J."/>
            <person name="Blaudez D."/>
            <person name="Buee M."/>
            <person name="Brokstein P."/>
            <person name="Canbaeck B."/>
            <person name="Cohen D."/>
            <person name="Courty P.E."/>
            <person name="Coutinho P.M."/>
            <person name="Delaruelle C."/>
            <person name="Detter J.C."/>
            <person name="Deveau A."/>
            <person name="DiFazio S."/>
            <person name="Duplessis S."/>
            <person name="Fraissinet-Tachet L."/>
            <person name="Lucic E."/>
            <person name="Frey-Klett P."/>
            <person name="Fourrey C."/>
            <person name="Feussner I."/>
            <person name="Gay G."/>
            <person name="Grimwood J."/>
            <person name="Hoegger P.J."/>
            <person name="Jain P."/>
            <person name="Kilaru S."/>
            <person name="Labbe J."/>
            <person name="Lin Y.C."/>
            <person name="Legue V."/>
            <person name="Le Tacon F."/>
            <person name="Marmeisse R."/>
            <person name="Melayah D."/>
            <person name="Montanini B."/>
            <person name="Muratet M."/>
            <person name="Nehls U."/>
            <person name="Niculita-Hirzel H."/>
            <person name="Oudot-Le Secq M.P."/>
            <person name="Peter M."/>
            <person name="Quesneville H."/>
            <person name="Rajashekar B."/>
            <person name="Reich M."/>
            <person name="Rouhier N."/>
            <person name="Schmutz J."/>
            <person name="Yin T."/>
            <person name="Chalot M."/>
            <person name="Henrissat B."/>
            <person name="Kuees U."/>
            <person name="Lucas S."/>
            <person name="Van de Peer Y."/>
            <person name="Podila G.K."/>
            <person name="Polle A."/>
            <person name="Pukkila P.J."/>
            <person name="Richardson P.M."/>
            <person name="Rouze P."/>
            <person name="Sanders I.R."/>
            <person name="Stajich J.E."/>
            <person name="Tunlid A."/>
            <person name="Tuskan G."/>
            <person name="Grigoriev I.V."/>
        </authorList>
    </citation>
    <scope>NUCLEOTIDE SEQUENCE [LARGE SCALE GENOMIC DNA]</scope>
    <source>
        <strain evidence="3">S238N-H82 / ATCC MYA-4686</strain>
    </source>
</reference>
<dbReference type="InParanoid" id="B0CZ02"/>
<feature type="domain" description="BTB" evidence="1">
    <location>
        <begin position="31"/>
        <end position="62"/>
    </location>
</feature>
<sequence>MSSPESQKKFVYTKRETPFFVLDLEYYKEDGDFTILVESTLFKVHRFLLSRDSSAFADMFKDAVAPRVSGRDATDEGPLLLADSCEELSALCWALYALPTEVILQEDDSTINIPRLANLAIIANKYHFVSYERWSIAALVKCAQRQSFRFLEASTVTLLRQVLTAAILCNEPALQEQVESAWISRLQWDETMSTADALAFGERHGLRRFQGKVYYEALLKMKPIPAENSTAFARPEISLTSSQAECLQQGYFSLSNYLKRLLFVNPPQIVKCPACPDIHHASICKFEWDHQWSTIVYLFMQKEETVNPRSAILEMRTRTNQCPSTHPGCIQASAAGLSTILAHLDATLPDHFLRPIPTSRGLELCLFWKSTFFQKSSSLHKSPALPPIVYTPAKNNWQFEGGPIVSWVLEAYLVASIPTRGLRQSTVDHRLTVTTKFSRRGHCRPSPLRNEMKEVDERDVRVVRVQKNLFEAPLEFFAQMPPEFLEIIAFTSGKGMSAADPIVLFSQVLAISAAFTFRTILPLWPPKPQELVLGGLLYCRELPRITFANRIAFGRISNDEVGVDLSTSTVGLVHPGSYGLRHLLGHAYYAYLIHVGPRMLEVCDPSFEHLSMKQKMHLLEGYHSLFVYSKHLYATAPILEQAKGCKFHSRCISAWKIRWGSAAEHPSTASDNDVVSRLSHIRKILEDDFPLSVCLTPECRILALESVSKKLTEFTSNLHHHFDLA</sequence>
<dbReference type="KEGG" id="lbc:LACBIDRAFT_323850"/>
<dbReference type="CDD" id="cd18186">
    <property type="entry name" value="BTB_POZ_ZBTB_KLHL-like"/>
    <property type="match status" value="1"/>
</dbReference>
<dbReference type="GeneID" id="6071982"/>
<keyword evidence="3" id="KW-1185">Reference proteome</keyword>
<dbReference type="OrthoDB" id="2886395at2759"/>
<name>B0CZ02_LACBS</name>
<evidence type="ECO:0000259" key="1">
    <source>
        <dbReference type="PROSITE" id="PS50097"/>
    </source>
</evidence>
<dbReference type="InterPro" id="IPR000210">
    <property type="entry name" value="BTB/POZ_dom"/>
</dbReference>
<protein>
    <submittedName>
        <fullName evidence="2">Predicted protein</fullName>
    </submittedName>
</protein>
<dbReference type="Proteomes" id="UP000001194">
    <property type="component" value="Unassembled WGS sequence"/>
</dbReference>
<evidence type="ECO:0000313" key="3">
    <source>
        <dbReference type="Proteomes" id="UP000001194"/>
    </source>
</evidence>
<dbReference type="HOGENOM" id="CLU_381745_0_0_1"/>
<dbReference type="Gene3D" id="3.30.710.10">
    <property type="entry name" value="Potassium Channel Kv1.1, Chain A"/>
    <property type="match status" value="1"/>
</dbReference>
<proteinExistence type="predicted"/>
<accession>B0CZ02</accession>
<evidence type="ECO:0000313" key="2">
    <source>
        <dbReference type="EMBL" id="EDR12975.1"/>
    </source>
</evidence>
<dbReference type="InterPro" id="IPR011333">
    <property type="entry name" value="SKP1/BTB/POZ_sf"/>
</dbReference>
<dbReference type="RefSeq" id="XP_001877239.1">
    <property type="nucleotide sequence ID" value="XM_001877204.1"/>
</dbReference>
<dbReference type="PROSITE" id="PS50097">
    <property type="entry name" value="BTB"/>
    <property type="match status" value="1"/>
</dbReference>
<dbReference type="AlphaFoldDB" id="B0CZ02"/>
<gene>
    <name evidence="2" type="ORF">LACBIDRAFT_323850</name>
</gene>
<organism evidence="3">
    <name type="scientific">Laccaria bicolor (strain S238N-H82 / ATCC MYA-4686)</name>
    <name type="common">Bicoloured deceiver</name>
    <name type="synonym">Laccaria laccata var. bicolor</name>
    <dbReference type="NCBI Taxonomy" id="486041"/>
    <lineage>
        <taxon>Eukaryota</taxon>
        <taxon>Fungi</taxon>
        <taxon>Dikarya</taxon>
        <taxon>Basidiomycota</taxon>
        <taxon>Agaricomycotina</taxon>
        <taxon>Agaricomycetes</taxon>
        <taxon>Agaricomycetidae</taxon>
        <taxon>Agaricales</taxon>
        <taxon>Agaricineae</taxon>
        <taxon>Hydnangiaceae</taxon>
        <taxon>Laccaria</taxon>
    </lineage>
</organism>
<dbReference type="EMBL" id="DS547094">
    <property type="protein sequence ID" value="EDR12975.1"/>
    <property type="molecule type" value="Genomic_DNA"/>
</dbReference>